<keyword evidence="7" id="KW-1185">Reference proteome</keyword>
<dbReference type="Pfam" id="PF11838">
    <property type="entry name" value="ERAP1_C"/>
    <property type="match status" value="1"/>
</dbReference>
<dbReference type="GO" id="GO:0042277">
    <property type="term" value="F:peptide binding"/>
    <property type="evidence" value="ECO:0007669"/>
    <property type="project" value="TreeGrafter"/>
</dbReference>
<dbReference type="Gene3D" id="2.60.40.1730">
    <property type="entry name" value="tricorn interacting facor f3 domain"/>
    <property type="match status" value="1"/>
</dbReference>
<keyword evidence="3" id="KW-0472">Membrane</keyword>
<dbReference type="InterPro" id="IPR024571">
    <property type="entry name" value="ERAP1-like_C_dom"/>
</dbReference>
<evidence type="ECO:0000259" key="4">
    <source>
        <dbReference type="Pfam" id="PF01433"/>
    </source>
</evidence>
<evidence type="ECO:0000256" key="2">
    <source>
        <dbReference type="SAM" id="MobiDB-lite"/>
    </source>
</evidence>
<feature type="region of interest" description="Disordered" evidence="2">
    <location>
        <begin position="48"/>
        <end position="92"/>
    </location>
</feature>
<accession>A0A914KSI1</accession>
<feature type="compositionally biased region" description="Polar residues" evidence="2">
    <location>
        <begin position="48"/>
        <end position="59"/>
    </location>
</feature>
<dbReference type="InterPro" id="IPR042097">
    <property type="entry name" value="Aminopeptidase_N-like_N_sf"/>
</dbReference>
<dbReference type="Gene3D" id="1.10.390.10">
    <property type="entry name" value="Neutral Protease Domain 2"/>
    <property type="match status" value="1"/>
</dbReference>
<dbReference type="GO" id="GO:0043171">
    <property type="term" value="P:peptide catabolic process"/>
    <property type="evidence" value="ECO:0007669"/>
    <property type="project" value="TreeGrafter"/>
</dbReference>
<evidence type="ECO:0000313" key="7">
    <source>
        <dbReference type="Proteomes" id="UP000887563"/>
    </source>
</evidence>
<sequence>MCQSFTSVPKTYIRAADELLPLSHASRLASLPSLSPLPFSHRHPSLALTTGAGSASHPSRFSPLEPQRPPRAIPQSLTKSLPKRQGRMTTEKNLDELAPLGNEWEKSQPGTGICGKCVLCLLLNAVFVLALFLAFLIGHFASEAHLPLNNKTGNLTLNNLLLTSNNASINQTASTLHNQTEIKQKYSEFEKNIERTRQTIKDVYPPQLYDSESFFDSQSDQDFALLSPFNNDVHHSNTKLISRSDYPLVPLPRIALPRHYNVDLDLTEFYGVVDWPRIRGNLSILLEAFGNATDDELLFNAGTNIFIQRIRLYRQTEFGKVVVEIKSVKRHIEREFVRLILGERLSVGWYWLYIEFNTRICQSELEGTHCFPGPLLSSDPKESSSSLPSRQLATGFSTKFEPNFARTFFPGWDDPSIRSTFNLSVQHFSDTNILFNTSPLPNKQNVSTSNLIKLTRFETTPPMPLYLFAIATGPFKPIQVVTTKTNLSLNIWSNNQDLLTAHFVANFSPIMFDKLQEDFNVDKNAGRVEGTLWRETKVKYPLSKLDIFITPKYPVGGMENWGLIILHSDNVRISNSDSTLPINDDFIDSSKEEKIKEQKNIQRQNLIEIDKLAEKYKIEKLITHELIHQWFGNLVSIWNWEELWLSEGFTSYFVFDFLNAHNHPQLTEHEYYLKLIELINQQSTDGRSSLIKLITNSRQLDRLFDSIQLYTKGAVVVKMLKDLVGPEVFRTSIARFLRENSFQSVDRRSLWTAFPTNADHGADTIRLKDIMESWLINKGIPEVEVKRNYEDKSIKLEQQQADKNRHLIYLDDDKMGRMRLNKRFKRTWQMEEEDEEEEIKKDEDINGILHWMLDGLEENNVTTTATTTKTKEIKRRKENNIKNVHLTTKKRQLRAERKKLPKYNLWSIPFSYSFGSVKSKNGQILRQFWLINETIRFVDIGLNKDQYLLANPHWVYSYRVNYDILNWRMIITQLNKNHLEIPSMSRIQLIVDSEYFLRESPHPHLFVQLLSYLSKEHELGVLLVGLDALHSFLELFSASEVFGSLIVHLLPVILQLDKQLVIAANEGTDPEVAALWLLNPLRLAKLYQLRCSANLGTCAEHKQVHKWLLYPTALTSDNYQQLTAICHHLFKHSDNSELNLLSNLLKQPQSIALHSVIRHLSSRCVQDEKLIKQAVLDIINTRNAIVYSNSLKNSYTLNYNKKFREIFWTLLSTQLNIQERQILFAVNTGKSDRMARNLLHSVHSLGELNLIERILLNQWPDKLRLEIDYLRRKFSWIEREGNELIRKYLIRETHQRI</sequence>
<dbReference type="Proteomes" id="UP000887563">
    <property type="component" value="Unplaced"/>
</dbReference>
<dbReference type="Pfam" id="PF17900">
    <property type="entry name" value="Peptidase_M1_N"/>
    <property type="match status" value="1"/>
</dbReference>
<dbReference type="PANTHER" id="PTHR11533">
    <property type="entry name" value="PROTEASE M1 ZINC METALLOPROTEASE"/>
    <property type="match status" value="1"/>
</dbReference>
<protein>
    <submittedName>
        <fullName evidence="8">Aminopeptidase</fullName>
    </submittedName>
</protein>
<comment type="similarity">
    <text evidence="1">Belongs to the peptidase M1 family.</text>
</comment>
<evidence type="ECO:0000259" key="5">
    <source>
        <dbReference type="Pfam" id="PF11838"/>
    </source>
</evidence>
<dbReference type="InterPro" id="IPR027268">
    <property type="entry name" value="Peptidase_M4/M1_CTD_sf"/>
</dbReference>
<dbReference type="GO" id="GO:0006508">
    <property type="term" value="P:proteolysis"/>
    <property type="evidence" value="ECO:0007669"/>
    <property type="project" value="TreeGrafter"/>
</dbReference>
<dbReference type="Gene3D" id="1.25.50.20">
    <property type="match status" value="1"/>
</dbReference>
<dbReference type="GO" id="GO:0005737">
    <property type="term" value="C:cytoplasm"/>
    <property type="evidence" value="ECO:0007669"/>
    <property type="project" value="TreeGrafter"/>
</dbReference>
<evidence type="ECO:0000256" key="3">
    <source>
        <dbReference type="SAM" id="Phobius"/>
    </source>
</evidence>
<feature type="domain" description="Aminopeptidase N-like N-terminal" evidence="6">
    <location>
        <begin position="257"/>
        <end position="467"/>
    </location>
</feature>
<keyword evidence="3" id="KW-1133">Transmembrane helix</keyword>
<feature type="transmembrane region" description="Helical" evidence="3">
    <location>
        <begin position="117"/>
        <end position="141"/>
    </location>
</feature>
<evidence type="ECO:0000256" key="1">
    <source>
        <dbReference type="ARBA" id="ARBA00010136"/>
    </source>
</evidence>
<proteinExistence type="inferred from homology"/>
<evidence type="ECO:0000259" key="6">
    <source>
        <dbReference type="Pfam" id="PF17900"/>
    </source>
</evidence>
<dbReference type="InterPro" id="IPR050344">
    <property type="entry name" value="Peptidase_M1_aminopeptidases"/>
</dbReference>
<organism evidence="7 8">
    <name type="scientific">Meloidogyne incognita</name>
    <name type="common">Southern root-knot nematode worm</name>
    <name type="synonym">Oxyuris incognita</name>
    <dbReference type="NCBI Taxonomy" id="6306"/>
    <lineage>
        <taxon>Eukaryota</taxon>
        <taxon>Metazoa</taxon>
        <taxon>Ecdysozoa</taxon>
        <taxon>Nematoda</taxon>
        <taxon>Chromadorea</taxon>
        <taxon>Rhabditida</taxon>
        <taxon>Tylenchina</taxon>
        <taxon>Tylenchomorpha</taxon>
        <taxon>Tylenchoidea</taxon>
        <taxon>Meloidogynidae</taxon>
        <taxon>Meloidogyninae</taxon>
        <taxon>Meloidogyne</taxon>
        <taxon>Meloidogyne incognita group</taxon>
    </lineage>
</organism>
<dbReference type="InterPro" id="IPR014782">
    <property type="entry name" value="Peptidase_M1_dom"/>
</dbReference>
<dbReference type="GO" id="GO:0008270">
    <property type="term" value="F:zinc ion binding"/>
    <property type="evidence" value="ECO:0007669"/>
    <property type="project" value="InterPro"/>
</dbReference>
<reference evidence="8" key="1">
    <citation type="submission" date="2022-11" db="UniProtKB">
        <authorList>
            <consortium name="WormBaseParasite"/>
        </authorList>
    </citation>
    <scope>IDENTIFICATION</scope>
</reference>
<dbReference type="GO" id="GO:0070006">
    <property type="term" value="F:metalloaminopeptidase activity"/>
    <property type="evidence" value="ECO:0007669"/>
    <property type="project" value="TreeGrafter"/>
</dbReference>
<keyword evidence="3" id="KW-0812">Transmembrane</keyword>
<dbReference type="SUPFAM" id="SSF55486">
    <property type="entry name" value="Metalloproteases ('zincins'), catalytic domain"/>
    <property type="match status" value="1"/>
</dbReference>
<name>A0A914KSI1_MELIC</name>
<dbReference type="SUPFAM" id="SSF63737">
    <property type="entry name" value="Leukotriene A4 hydrolase N-terminal domain"/>
    <property type="match status" value="1"/>
</dbReference>
<dbReference type="Pfam" id="PF01433">
    <property type="entry name" value="Peptidase_M1"/>
    <property type="match status" value="1"/>
</dbReference>
<dbReference type="GO" id="GO:0016020">
    <property type="term" value="C:membrane"/>
    <property type="evidence" value="ECO:0007669"/>
    <property type="project" value="TreeGrafter"/>
</dbReference>
<dbReference type="PANTHER" id="PTHR11533:SF21">
    <property type="entry name" value="AMINOPEPTIDASE"/>
    <property type="match status" value="1"/>
</dbReference>
<dbReference type="GO" id="GO:0005615">
    <property type="term" value="C:extracellular space"/>
    <property type="evidence" value="ECO:0007669"/>
    <property type="project" value="TreeGrafter"/>
</dbReference>
<dbReference type="InterPro" id="IPR045357">
    <property type="entry name" value="Aminopeptidase_N-like_N"/>
</dbReference>
<feature type="domain" description="ERAP1-like C-terminal" evidence="5">
    <location>
        <begin position="953"/>
        <end position="1255"/>
    </location>
</feature>
<feature type="domain" description="Peptidase M1 membrane alanine aminopeptidase" evidence="4">
    <location>
        <begin position="611"/>
        <end position="774"/>
    </location>
</feature>
<evidence type="ECO:0000313" key="8">
    <source>
        <dbReference type="WBParaSite" id="Minc3s00097g04465"/>
    </source>
</evidence>
<dbReference type="WBParaSite" id="Minc3s00097g04465">
    <property type="protein sequence ID" value="Minc3s00097g04465"/>
    <property type="gene ID" value="Minc3s00097g04465"/>
</dbReference>